<dbReference type="EnsemblMetazoa" id="SMAR001937-RA">
    <property type="protein sequence ID" value="SMAR001937-PA"/>
    <property type="gene ID" value="SMAR001937"/>
</dbReference>
<keyword evidence="3" id="KW-1185">Reference proteome</keyword>
<dbReference type="HOGENOM" id="CLU_1397980_0_0_1"/>
<sequence>MPNKEIGEVECIHFTSNTTPVTKRNYHQYALLADLQNTTAHLNNSMKDNSGGYGSLTTSSRTYSNTQEMMSNNDRSIQSEQFVEMSKSERDSTALYHNQKYIREVELTETMNETTKITQKQNPTNFQRTTNISSFNNNLSELDTLLEDLNSARYADYPDKKDMSSNGPSPIYHKPLSPTSSASSGGIQEVRPTVESLTR</sequence>
<feature type="compositionally biased region" description="Polar residues" evidence="1">
    <location>
        <begin position="177"/>
        <end position="186"/>
    </location>
</feature>
<protein>
    <submittedName>
        <fullName evidence="2">Uncharacterized protein</fullName>
    </submittedName>
</protein>
<reference evidence="2" key="2">
    <citation type="submission" date="2015-02" db="UniProtKB">
        <authorList>
            <consortium name="EnsemblMetazoa"/>
        </authorList>
    </citation>
    <scope>IDENTIFICATION</scope>
</reference>
<dbReference type="PhylomeDB" id="T1ILU9"/>
<name>T1ILU9_STRMM</name>
<organism evidence="2 3">
    <name type="scientific">Strigamia maritima</name>
    <name type="common">European centipede</name>
    <name type="synonym">Geophilus maritimus</name>
    <dbReference type="NCBI Taxonomy" id="126957"/>
    <lineage>
        <taxon>Eukaryota</taxon>
        <taxon>Metazoa</taxon>
        <taxon>Ecdysozoa</taxon>
        <taxon>Arthropoda</taxon>
        <taxon>Myriapoda</taxon>
        <taxon>Chilopoda</taxon>
        <taxon>Pleurostigmophora</taxon>
        <taxon>Geophilomorpha</taxon>
        <taxon>Linotaeniidae</taxon>
        <taxon>Strigamia</taxon>
    </lineage>
</organism>
<dbReference type="STRING" id="126957.T1ILU9"/>
<dbReference type="EMBL" id="JH430897">
    <property type="status" value="NOT_ANNOTATED_CDS"/>
    <property type="molecule type" value="Genomic_DNA"/>
</dbReference>
<proteinExistence type="predicted"/>
<reference evidence="3" key="1">
    <citation type="submission" date="2011-05" db="EMBL/GenBank/DDBJ databases">
        <authorList>
            <person name="Richards S.R."/>
            <person name="Qu J."/>
            <person name="Jiang H."/>
            <person name="Jhangiani S.N."/>
            <person name="Agravi P."/>
            <person name="Goodspeed R."/>
            <person name="Gross S."/>
            <person name="Mandapat C."/>
            <person name="Jackson L."/>
            <person name="Mathew T."/>
            <person name="Pu L."/>
            <person name="Thornton R."/>
            <person name="Saada N."/>
            <person name="Wilczek-Boney K.B."/>
            <person name="Lee S."/>
            <person name="Kovar C."/>
            <person name="Wu Y."/>
            <person name="Scherer S.E."/>
            <person name="Worley K.C."/>
            <person name="Muzny D.M."/>
            <person name="Gibbs R."/>
        </authorList>
    </citation>
    <scope>NUCLEOTIDE SEQUENCE</scope>
    <source>
        <strain evidence="3">Brora</strain>
    </source>
</reference>
<dbReference type="AlphaFoldDB" id="T1ILU9"/>
<accession>T1ILU9</accession>
<evidence type="ECO:0000313" key="3">
    <source>
        <dbReference type="Proteomes" id="UP000014500"/>
    </source>
</evidence>
<evidence type="ECO:0000256" key="1">
    <source>
        <dbReference type="SAM" id="MobiDB-lite"/>
    </source>
</evidence>
<evidence type="ECO:0000313" key="2">
    <source>
        <dbReference type="EnsemblMetazoa" id="SMAR001937-PA"/>
    </source>
</evidence>
<dbReference type="Proteomes" id="UP000014500">
    <property type="component" value="Unassembled WGS sequence"/>
</dbReference>
<feature type="region of interest" description="Disordered" evidence="1">
    <location>
        <begin position="156"/>
        <end position="199"/>
    </location>
</feature>